<name>A0AAE8SSD5_9PEZI</name>
<evidence type="ECO:0000313" key="1">
    <source>
        <dbReference type="EMBL" id="SPN99136.1"/>
    </source>
</evidence>
<dbReference type="EMBL" id="ONZQ02000002">
    <property type="protein sequence ID" value="SPN99136.1"/>
    <property type="molecule type" value="Genomic_DNA"/>
</dbReference>
<organism evidence="1 2">
    <name type="scientific">Cephalotrichum gorgonifer</name>
    <dbReference type="NCBI Taxonomy" id="2041049"/>
    <lineage>
        <taxon>Eukaryota</taxon>
        <taxon>Fungi</taxon>
        <taxon>Dikarya</taxon>
        <taxon>Ascomycota</taxon>
        <taxon>Pezizomycotina</taxon>
        <taxon>Sordariomycetes</taxon>
        <taxon>Hypocreomycetidae</taxon>
        <taxon>Microascales</taxon>
        <taxon>Microascaceae</taxon>
        <taxon>Cephalotrichum</taxon>
    </lineage>
</organism>
<gene>
    <name evidence="1" type="ORF">DNG_02171</name>
</gene>
<reference evidence="1" key="1">
    <citation type="submission" date="2018-03" db="EMBL/GenBank/DDBJ databases">
        <authorList>
            <person name="Guldener U."/>
        </authorList>
    </citation>
    <scope>NUCLEOTIDE SEQUENCE</scope>
</reference>
<accession>A0AAE8SSD5</accession>
<protein>
    <submittedName>
        <fullName evidence="1">Uncharacterized protein</fullName>
    </submittedName>
</protein>
<sequence>MPTRVIVIPSKLDPDAATLPFPETGLAALPNCARSAVLVAKQDASAQRGILVVERACRQDTFERSP</sequence>
<dbReference type="Proteomes" id="UP001187682">
    <property type="component" value="Unassembled WGS sequence"/>
</dbReference>
<evidence type="ECO:0000313" key="2">
    <source>
        <dbReference type="Proteomes" id="UP001187682"/>
    </source>
</evidence>
<proteinExistence type="predicted"/>
<keyword evidence="2" id="KW-1185">Reference proteome</keyword>
<dbReference type="AlphaFoldDB" id="A0AAE8SSD5"/>
<comment type="caution">
    <text evidence="1">The sequence shown here is derived from an EMBL/GenBank/DDBJ whole genome shotgun (WGS) entry which is preliminary data.</text>
</comment>